<dbReference type="EMBL" id="MFBF01000054">
    <property type="protein sequence ID" value="OGD90114.1"/>
    <property type="molecule type" value="Genomic_DNA"/>
</dbReference>
<evidence type="ECO:0000313" key="4">
    <source>
        <dbReference type="Proteomes" id="UP000177124"/>
    </source>
</evidence>
<dbReference type="InterPro" id="IPR001995">
    <property type="entry name" value="Peptidase_A2_cat"/>
</dbReference>
<proteinExistence type="predicted"/>
<dbReference type="Pfam" id="PF13650">
    <property type="entry name" value="Asp_protease_2"/>
    <property type="match status" value="1"/>
</dbReference>
<evidence type="ECO:0000259" key="2">
    <source>
        <dbReference type="PROSITE" id="PS50175"/>
    </source>
</evidence>
<dbReference type="SUPFAM" id="SSF50630">
    <property type="entry name" value="Acid proteases"/>
    <property type="match status" value="1"/>
</dbReference>
<reference evidence="3 4" key="1">
    <citation type="journal article" date="2016" name="Nat. Commun.">
        <title>Thousands of microbial genomes shed light on interconnected biogeochemical processes in an aquifer system.</title>
        <authorList>
            <person name="Anantharaman K."/>
            <person name="Brown C.T."/>
            <person name="Hug L.A."/>
            <person name="Sharon I."/>
            <person name="Castelle C.J."/>
            <person name="Probst A.J."/>
            <person name="Thomas B.C."/>
            <person name="Singh A."/>
            <person name="Wilkins M.J."/>
            <person name="Karaoz U."/>
            <person name="Brodie E.L."/>
            <person name="Williams K.H."/>
            <person name="Hubbard S.S."/>
            <person name="Banfield J.F."/>
        </authorList>
    </citation>
    <scope>NUCLEOTIDE SEQUENCE [LARGE SCALE GENOMIC DNA]</scope>
</reference>
<keyword evidence="1" id="KW-0378">Hydrolase</keyword>
<dbReference type="GO" id="GO:0004190">
    <property type="term" value="F:aspartic-type endopeptidase activity"/>
    <property type="evidence" value="ECO:0007669"/>
    <property type="project" value="InterPro"/>
</dbReference>
<accession>A0A1F5GE43</accession>
<dbReference type="GO" id="GO:0006508">
    <property type="term" value="P:proteolysis"/>
    <property type="evidence" value="ECO:0007669"/>
    <property type="project" value="InterPro"/>
</dbReference>
<evidence type="ECO:0000256" key="1">
    <source>
        <dbReference type="ARBA" id="ARBA00022801"/>
    </source>
</evidence>
<name>A0A1F5GE43_9BACT</name>
<dbReference type="Proteomes" id="UP000177124">
    <property type="component" value="Unassembled WGS sequence"/>
</dbReference>
<evidence type="ECO:0000313" key="3">
    <source>
        <dbReference type="EMBL" id="OGD90114.1"/>
    </source>
</evidence>
<dbReference type="AlphaFoldDB" id="A0A1F5GE43"/>
<dbReference type="PROSITE" id="PS00141">
    <property type="entry name" value="ASP_PROTEASE"/>
    <property type="match status" value="1"/>
</dbReference>
<comment type="caution">
    <text evidence="3">The sequence shown here is derived from an EMBL/GenBank/DDBJ whole genome shotgun (WGS) entry which is preliminary data.</text>
</comment>
<dbReference type="PROSITE" id="PS50175">
    <property type="entry name" value="ASP_PROT_RETROV"/>
    <property type="match status" value="1"/>
</dbReference>
<feature type="domain" description="Peptidase A2" evidence="2">
    <location>
        <begin position="36"/>
        <end position="117"/>
    </location>
</feature>
<dbReference type="InterPro" id="IPR021109">
    <property type="entry name" value="Peptidase_aspartic_dom_sf"/>
</dbReference>
<dbReference type="InterPro" id="IPR001969">
    <property type="entry name" value="Aspartic_peptidase_AS"/>
</dbReference>
<dbReference type="Gene3D" id="2.40.70.10">
    <property type="entry name" value="Acid Proteases"/>
    <property type="match status" value="1"/>
</dbReference>
<sequence length="138" mass="15450">MKFPYFKLPNQDPKKKFLQLPWIPVAINAKDNKKTFLMLIDSGADNCIFDKDVADFLGINIVDGELIKTSGIGGGAKVYYFDNIYINIGGEEVKTRCGFIDGNLVDGKIAGVLGRQGFFDHFKVCIDEKGREIELKPR</sequence>
<gene>
    <name evidence="3" type="ORF">A3D07_02965</name>
</gene>
<organism evidence="3 4">
    <name type="scientific">Candidatus Curtissbacteria bacterium RIFCSPHIGHO2_02_FULL_42_15</name>
    <dbReference type="NCBI Taxonomy" id="1797716"/>
    <lineage>
        <taxon>Bacteria</taxon>
        <taxon>Candidatus Curtissiibacteriota</taxon>
    </lineage>
</organism>
<protein>
    <recommendedName>
        <fullName evidence="2">Peptidase A2 domain-containing protein</fullName>
    </recommendedName>
</protein>